<feature type="chain" id="PRO_5044786388" description="Transmembrane protein" evidence="1">
    <location>
        <begin position="25"/>
        <end position="125"/>
    </location>
</feature>
<evidence type="ECO:0000313" key="2">
    <source>
        <dbReference type="EMBL" id="KAL1224275.1"/>
    </source>
</evidence>
<evidence type="ECO:0000256" key="1">
    <source>
        <dbReference type="SAM" id="SignalP"/>
    </source>
</evidence>
<dbReference type="EMBL" id="JBANAX010000057">
    <property type="protein sequence ID" value="KAL1224275.1"/>
    <property type="molecule type" value="Genomic_DNA"/>
</dbReference>
<dbReference type="AlphaFoldDB" id="A0ABD1C4B5"/>
<evidence type="ECO:0008006" key="4">
    <source>
        <dbReference type="Google" id="ProtNLM"/>
    </source>
</evidence>
<keyword evidence="3" id="KW-1185">Reference proteome</keyword>
<feature type="signal peptide" evidence="1">
    <location>
        <begin position="1"/>
        <end position="24"/>
    </location>
</feature>
<gene>
    <name evidence="2" type="ORF">V5N11_034417</name>
</gene>
<protein>
    <recommendedName>
        <fullName evidence="4">Transmembrane protein</fullName>
    </recommendedName>
</protein>
<evidence type="ECO:0000313" key="3">
    <source>
        <dbReference type="Proteomes" id="UP001558713"/>
    </source>
</evidence>
<dbReference type="Proteomes" id="UP001558713">
    <property type="component" value="Unassembled WGS sequence"/>
</dbReference>
<comment type="caution">
    <text evidence="2">The sequence shown here is derived from an EMBL/GenBank/DDBJ whole genome shotgun (WGS) entry which is preliminary data.</text>
</comment>
<sequence>MKTSTSIIILFFVTFFAISVASMAGTINPEEACIRRNIARSQPPTPSSSAEPMRSKLDILVDQFCRDGSRAVMFFVRLKGKFPSHYVKALCNVFENDEKKVKNYVVERWMGCSKLAAALTCVSRN</sequence>
<proteinExistence type="predicted"/>
<keyword evidence="1" id="KW-0732">Signal</keyword>
<accession>A0ABD1C4B5</accession>
<reference evidence="2 3" key="1">
    <citation type="submission" date="2024-04" db="EMBL/GenBank/DDBJ databases">
        <title>Genome assembly C_amara_ONT_v2.</title>
        <authorList>
            <person name="Yant L."/>
            <person name="Moore C."/>
            <person name="Slenker M."/>
        </authorList>
    </citation>
    <scope>NUCLEOTIDE SEQUENCE [LARGE SCALE GENOMIC DNA]</scope>
    <source>
        <tissue evidence="2">Leaf</tissue>
    </source>
</reference>
<name>A0ABD1C4B5_CARAN</name>
<organism evidence="2 3">
    <name type="scientific">Cardamine amara subsp. amara</name>
    <dbReference type="NCBI Taxonomy" id="228776"/>
    <lineage>
        <taxon>Eukaryota</taxon>
        <taxon>Viridiplantae</taxon>
        <taxon>Streptophyta</taxon>
        <taxon>Embryophyta</taxon>
        <taxon>Tracheophyta</taxon>
        <taxon>Spermatophyta</taxon>
        <taxon>Magnoliopsida</taxon>
        <taxon>eudicotyledons</taxon>
        <taxon>Gunneridae</taxon>
        <taxon>Pentapetalae</taxon>
        <taxon>rosids</taxon>
        <taxon>malvids</taxon>
        <taxon>Brassicales</taxon>
        <taxon>Brassicaceae</taxon>
        <taxon>Cardamineae</taxon>
        <taxon>Cardamine</taxon>
    </lineage>
</organism>